<dbReference type="InterPro" id="IPR029058">
    <property type="entry name" value="AB_hydrolase_fold"/>
</dbReference>
<proteinExistence type="predicted"/>
<dbReference type="EMBL" id="JAUSXK010000001">
    <property type="protein sequence ID" value="MDQ0642185.1"/>
    <property type="molecule type" value="Genomic_DNA"/>
</dbReference>
<sequence>MQKKRRRRILARVGWSVLVVVLLVIGGTIAWSQIGVSEAEAEPLAAVRANPDVTITDDAAGIVLSPAGGSSDIGLVFIPGAKVDPWAYAATLQDLAAEDDITVVITKPWLNLAFFDLRPLDAFTSLVPDIDLWMAGGHSLGGVRACQLATDADALVLFASYCATDLSDTDLPVLSIAGSEDGLSTPEEIADARHLLPEDAELVEIEGASHSSFGAYGPQAGDGTPTISDEDMIAQLAELVGAFADEVDSSG</sequence>
<protein>
    <submittedName>
        <fullName evidence="2">Pimeloyl-ACP methyl ester carboxylesterase</fullName>
    </submittedName>
</protein>
<gene>
    <name evidence="2" type="ORF">QFZ46_000345</name>
</gene>
<comment type="caution">
    <text evidence="2">The sequence shown here is derived from an EMBL/GenBank/DDBJ whole genome shotgun (WGS) entry which is preliminary data.</text>
</comment>
<name>A0ABU0P4C7_9MICO</name>
<evidence type="ECO:0000313" key="2">
    <source>
        <dbReference type="EMBL" id="MDQ0642185.1"/>
    </source>
</evidence>
<reference evidence="2 3" key="1">
    <citation type="submission" date="2023-07" db="EMBL/GenBank/DDBJ databases">
        <title>Comparative genomics of wheat-associated soil bacteria to identify genetic determinants of phenazine resistance.</title>
        <authorList>
            <person name="Mouncey N."/>
        </authorList>
    </citation>
    <scope>NUCLEOTIDE SEQUENCE [LARGE SCALE GENOMIC DNA]</scope>
    <source>
        <strain evidence="2 3">W2I7</strain>
    </source>
</reference>
<feature type="domain" description="Alpha/beta hydrolase fold-5" evidence="1">
    <location>
        <begin position="75"/>
        <end position="231"/>
    </location>
</feature>
<keyword evidence="3" id="KW-1185">Reference proteome</keyword>
<dbReference type="Gene3D" id="3.40.50.1820">
    <property type="entry name" value="alpha/beta hydrolase"/>
    <property type="match status" value="1"/>
</dbReference>
<evidence type="ECO:0000313" key="3">
    <source>
        <dbReference type="Proteomes" id="UP001239085"/>
    </source>
</evidence>
<dbReference type="Proteomes" id="UP001239085">
    <property type="component" value="Unassembled WGS sequence"/>
</dbReference>
<accession>A0ABU0P4C7</accession>
<evidence type="ECO:0000259" key="1">
    <source>
        <dbReference type="Pfam" id="PF12695"/>
    </source>
</evidence>
<dbReference type="Pfam" id="PF12695">
    <property type="entry name" value="Abhydrolase_5"/>
    <property type="match status" value="1"/>
</dbReference>
<organism evidence="2 3">
    <name type="scientific">Microbacterium murale</name>
    <dbReference type="NCBI Taxonomy" id="1081040"/>
    <lineage>
        <taxon>Bacteria</taxon>
        <taxon>Bacillati</taxon>
        <taxon>Actinomycetota</taxon>
        <taxon>Actinomycetes</taxon>
        <taxon>Micrococcales</taxon>
        <taxon>Microbacteriaceae</taxon>
        <taxon>Microbacterium</taxon>
    </lineage>
</organism>
<dbReference type="RefSeq" id="WP_307357690.1">
    <property type="nucleotide sequence ID" value="NZ_JAUSXK010000001.1"/>
</dbReference>
<dbReference type="InterPro" id="IPR029059">
    <property type="entry name" value="AB_hydrolase_5"/>
</dbReference>
<dbReference type="SUPFAM" id="SSF53474">
    <property type="entry name" value="alpha/beta-Hydrolases"/>
    <property type="match status" value="1"/>
</dbReference>